<dbReference type="AlphaFoldDB" id="A0A554WTY7"/>
<dbReference type="EMBL" id="VJNA01000005">
    <property type="protein sequence ID" value="TSE27037.1"/>
    <property type="molecule type" value="Genomic_DNA"/>
</dbReference>
<evidence type="ECO:0000313" key="2">
    <source>
        <dbReference type="Proteomes" id="UP000318554"/>
    </source>
</evidence>
<reference evidence="1 2" key="1">
    <citation type="submission" date="2019-07" db="EMBL/GenBank/DDBJ databases">
        <title>Tepidimonas aquatica CLN-1 draft genome.</title>
        <authorList>
            <person name="Da Costa M.S."/>
            <person name="Froufe H.J.C."/>
            <person name="Egas C."/>
            <person name="Albuquerque L."/>
        </authorList>
    </citation>
    <scope>NUCLEOTIDE SEQUENCE [LARGE SCALE GENOMIC DNA]</scope>
    <source>
        <strain evidence="1 2">CLN-1</strain>
    </source>
</reference>
<organism evidence="1 2">
    <name type="scientific">Tepidimonas aquatica</name>
    <dbReference type="NCBI Taxonomy" id="247482"/>
    <lineage>
        <taxon>Bacteria</taxon>
        <taxon>Pseudomonadati</taxon>
        <taxon>Pseudomonadota</taxon>
        <taxon>Betaproteobacteria</taxon>
        <taxon>Burkholderiales</taxon>
        <taxon>Tepidimonas</taxon>
    </lineage>
</organism>
<comment type="caution">
    <text evidence="1">The sequence shown here is derived from an EMBL/GenBank/DDBJ whole genome shotgun (WGS) entry which is preliminary data.</text>
</comment>
<evidence type="ECO:0000313" key="1">
    <source>
        <dbReference type="EMBL" id="TSE27037.1"/>
    </source>
</evidence>
<protein>
    <submittedName>
        <fullName evidence="1">Uncharacterized protein</fullName>
    </submittedName>
</protein>
<sequence>MRGRAAGVLWVDGGLGAPALSDAQYQGVKRLTVHLARELTRLLVLQQRRGTAPAGGG</sequence>
<proteinExistence type="predicted"/>
<dbReference type="RefSeq" id="WP_185969543.1">
    <property type="nucleotide sequence ID" value="NZ_VJNA01000005.1"/>
</dbReference>
<dbReference type="Proteomes" id="UP000318554">
    <property type="component" value="Unassembled WGS sequence"/>
</dbReference>
<gene>
    <name evidence="1" type="ORF">Taqua_00591</name>
</gene>
<accession>A0A554WTY7</accession>
<keyword evidence="2" id="KW-1185">Reference proteome</keyword>
<name>A0A554WTY7_9BURK</name>